<feature type="transmembrane region" description="Helical" evidence="1">
    <location>
        <begin position="15"/>
        <end position="39"/>
    </location>
</feature>
<accession>A0A9N9J992</accession>
<feature type="non-terminal residue" evidence="3">
    <location>
        <position position="1"/>
    </location>
</feature>
<organism evidence="3 4">
    <name type="scientific">Ambispora leptoticha</name>
    <dbReference type="NCBI Taxonomy" id="144679"/>
    <lineage>
        <taxon>Eukaryota</taxon>
        <taxon>Fungi</taxon>
        <taxon>Fungi incertae sedis</taxon>
        <taxon>Mucoromycota</taxon>
        <taxon>Glomeromycotina</taxon>
        <taxon>Glomeromycetes</taxon>
        <taxon>Archaeosporales</taxon>
        <taxon>Ambisporaceae</taxon>
        <taxon>Ambispora</taxon>
    </lineage>
</organism>
<dbReference type="InterPro" id="IPR001288">
    <property type="entry name" value="Translation_initiation_fac_3"/>
</dbReference>
<evidence type="ECO:0000313" key="4">
    <source>
        <dbReference type="Proteomes" id="UP000789508"/>
    </source>
</evidence>
<keyword evidence="4" id="KW-1185">Reference proteome</keyword>
<dbReference type="PANTHER" id="PTHR10938">
    <property type="entry name" value="TRANSLATION INITIATION FACTOR IF-3"/>
    <property type="match status" value="1"/>
</dbReference>
<proteinExistence type="predicted"/>
<comment type="caution">
    <text evidence="3">The sequence shown here is derived from an EMBL/GenBank/DDBJ whole genome shotgun (WGS) entry which is preliminary data.</text>
</comment>
<feature type="non-terminal residue" evidence="3">
    <location>
        <position position="92"/>
    </location>
</feature>
<dbReference type="OrthoDB" id="21573at2759"/>
<sequence length="92" mass="10203">NHQTANNKSSDRNNLIIFAVISLAILVGLGGLLMVLLVSSKEEKEIISRQEALDRAKSLGLDLFCVAPTKNPPVCKLIDYQKHVFELSKKKK</sequence>
<dbReference type="EMBL" id="CAJVPS010050765">
    <property type="protein sequence ID" value="CAG8768372.1"/>
    <property type="molecule type" value="Genomic_DNA"/>
</dbReference>
<dbReference type="GO" id="GO:0043022">
    <property type="term" value="F:ribosome binding"/>
    <property type="evidence" value="ECO:0007669"/>
    <property type="project" value="TreeGrafter"/>
</dbReference>
<keyword evidence="1" id="KW-0812">Transmembrane</keyword>
<evidence type="ECO:0000259" key="2">
    <source>
        <dbReference type="Pfam" id="PF05198"/>
    </source>
</evidence>
<dbReference type="GO" id="GO:0032790">
    <property type="term" value="P:ribosome disassembly"/>
    <property type="evidence" value="ECO:0007669"/>
    <property type="project" value="TreeGrafter"/>
</dbReference>
<dbReference type="InterPro" id="IPR036787">
    <property type="entry name" value="T_IF-3_N_sf"/>
</dbReference>
<reference evidence="3" key="1">
    <citation type="submission" date="2021-06" db="EMBL/GenBank/DDBJ databases">
        <authorList>
            <person name="Kallberg Y."/>
            <person name="Tangrot J."/>
            <person name="Rosling A."/>
        </authorList>
    </citation>
    <scope>NUCLEOTIDE SEQUENCE</scope>
    <source>
        <strain evidence="3">FL130A</strain>
    </source>
</reference>
<dbReference type="PANTHER" id="PTHR10938:SF0">
    <property type="entry name" value="TRANSLATION INITIATION FACTOR IF-3, MITOCHONDRIAL"/>
    <property type="match status" value="1"/>
</dbReference>
<dbReference type="Gene3D" id="3.10.20.80">
    <property type="entry name" value="Translation initiation factor 3 (IF-3), N-terminal domain"/>
    <property type="match status" value="1"/>
</dbReference>
<dbReference type="InterPro" id="IPR019814">
    <property type="entry name" value="Translation_initiation_fac_3_N"/>
</dbReference>
<dbReference type="SUPFAM" id="SSF54364">
    <property type="entry name" value="Translation initiation factor IF3, N-terminal domain"/>
    <property type="match status" value="1"/>
</dbReference>
<gene>
    <name evidence="3" type="ORF">ALEPTO_LOCUS14005</name>
</gene>
<name>A0A9N9J992_9GLOM</name>
<evidence type="ECO:0000313" key="3">
    <source>
        <dbReference type="EMBL" id="CAG8768372.1"/>
    </source>
</evidence>
<keyword evidence="1" id="KW-0472">Membrane</keyword>
<keyword evidence="1" id="KW-1133">Transmembrane helix</keyword>
<feature type="domain" description="Translation initiation factor 3 N-terminal" evidence="2">
    <location>
        <begin position="35"/>
        <end position="92"/>
    </location>
</feature>
<evidence type="ECO:0000256" key="1">
    <source>
        <dbReference type="SAM" id="Phobius"/>
    </source>
</evidence>
<dbReference type="Pfam" id="PF05198">
    <property type="entry name" value="IF3_N"/>
    <property type="match status" value="1"/>
</dbReference>
<protein>
    <submittedName>
        <fullName evidence="3">4080_t:CDS:1</fullName>
    </submittedName>
</protein>
<dbReference type="Proteomes" id="UP000789508">
    <property type="component" value="Unassembled WGS sequence"/>
</dbReference>
<dbReference type="GO" id="GO:0003743">
    <property type="term" value="F:translation initiation factor activity"/>
    <property type="evidence" value="ECO:0007669"/>
    <property type="project" value="InterPro"/>
</dbReference>
<dbReference type="AlphaFoldDB" id="A0A9N9J992"/>